<organism evidence="1 2">
    <name type="scientific">Streptomyces johnsoniae</name>
    <dbReference type="NCBI Taxonomy" id="3075532"/>
    <lineage>
        <taxon>Bacteria</taxon>
        <taxon>Bacillati</taxon>
        <taxon>Actinomycetota</taxon>
        <taxon>Actinomycetes</taxon>
        <taxon>Kitasatosporales</taxon>
        <taxon>Streptomycetaceae</taxon>
        <taxon>Streptomyces</taxon>
    </lineage>
</organism>
<protein>
    <submittedName>
        <fullName evidence="1">Uncharacterized protein</fullName>
    </submittedName>
</protein>
<sequence length="107" mass="11692">MPSDRWWDAVRVPSIVGVRAVGVLRERSGPIIEDRALHTMTWLVPRGSAADWDPAALGVLVLMRGLPILVPPADAQGHAEAVWWLIPPTATCLTDPDALLDVLEQVR</sequence>
<dbReference type="EMBL" id="JAVREV010000002">
    <property type="protein sequence ID" value="MDT0441844.1"/>
    <property type="molecule type" value="Genomic_DNA"/>
</dbReference>
<gene>
    <name evidence="1" type="ORF">RM779_04420</name>
</gene>
<proteinExistence type="predicted"/>
<accession>A0ABU2S078</accession>
<dbReference type="Proteomes" id="UP001183615">
    <property type="component" value="Unassembled WGS sequence"/>
</dbReference>
<name>A0ABU2S078_9ACTN</name>
<evidence type="ECO:0000313" key="1">
    <source>
        <dbReference type="EMBL" id="MDT0441844.1"/>
    </source>
</evidence>
<evidence type="ECO:0000313" key="2">
    <source>
        <dbReference type="Proteomes" id="UP001183615"/>
    </source>
</evidence>
<reference evidence="2" key="1">
    <citation type="submission" date="2023-07" db="EMBL/GenBank/DDBJ databases">
        <title>30 novel species of actinomycetes from the DSMZ collection.</title>
        <authorList>
            <person name="Nouioui I."/>
        </authorList>
    </citation>
    <scope>NUCLEOTIDE SEQUENCE [LARGE SCALE GENOMIC DNA]</scope>
    <source>
        <strain evidence="2">DSM 41886</strain>
    </source>
</reference>
<keyword evidence="2" id="KW-1185">Reference proteome</keyword>
<comment type="caution">
    <text evidence="1">The sequence shown here is derived from an EMBL/GenBank/DDBJ whole genome shotgun (WGS) entry which is preliminary data.</text>
</comment>